<dbReference type="EMBL" id="KV454406">
    <property type="protein sequence ID" value="ODQ68498.1"/>
    <property type="molecule type" value="Genomic_DNA"/>
</dbReference>
<sequence>MSTNPKYAIHRPSTRPIPYDNLPDRSTWSSQNAEIRGNTTHHFTFGIGACPLPREYASLLQTFRVPTATQNLGLYRVDVPQPQPLRCLSVHQVPKWFTARKALVHFVAVSGSVVR</sequence>
<gene>
    <name evidence="2" type="ORF">NADFUDRAFT_49137</name>
</gene>
<accession>A0A1E3PT83</accession>
<dbReference type="Proteomes" id="UP000095009">
    <property type="component" value="Unassembled WGS sequence"/>
</dbReference>
<evidence type="ECO:0000256" key="1">
    <source>
        <dbReference type="SAM" id="MobiDB-lite"/>
    </source>
</evidence>
<proteinExistence type="predicted"/>
<dbReference type="AlphaFoldDB" id="A0A1E3PT83"/>
<feature type="region of interest" description="Disordered" evidence="1">
    <location>
        <begin position="1"/>
        <end position="23"/>
    </location>
</feature>
<protein>
    <submittedName>
        <fullName evidence="2">Uncharacterized protein</fullName>
    </submittedName>
</protein>
<evidence type="ECO:0000313" key="2">
    <source>
        <dbReference type="EMBL" id="ODQ68498.1"/>
    </source>
</evidence>
<name>A0A1E3PT83_9ASCO</name>
<keyword evidence="3" id="KW-1185">Reference proteome</keyword>
<reference evidence="2 3" key="1">
    <citation type="journal article" date="2016" name="Proc. Natl. Acad. Sci. U.S.A.">
        <title>Comparative genomics of biotechnologically important yeasts.</title>
        <authorList>
            <person name="Riley R."/>
            <person name="Haridas S."/>
            <person name="Wolfe K.H."/>
            <person name="Lopes M.R."/>
            <person name="Hittinger C.T."/>
            <person name="Goeker M."/>
            <person name="Salamov A.A."/>
            <person name="Wisecaver J.H."/>
            <person name="Long T.M."/>
            <person name="Calvey C.H."/>
            <person name="Aerts A.L."/>
            <person name="Barry K.W."/>
            <person name="Choi C."/>
            <person name="Clum A."/>
            <person name="Coughlan A.Y."/>
            <person name="Deshpande S."/>
            <person name="Douglass A.P."/>
            <person name="Hanson S.J."/>
            <person name="Klenk H.-P."/>
            <person name="LaButti K.M."/>
            <person name="Lapidus A."/>
            <person name="Lindquist E.A."/>
            <person name="Lipzen A.M."/>
            <person name="Meier-Kolthoff J.P."/>
            <person name="Ohm R.A."/>
            <person name="Otillar R.P."/>
            <person name="Pangilinan J.L."/>
            <person name="Peng Y."/>
            <person name="Rokas A."/>
            <person name="Rosa C.A."/>
            <person name="Scheuner C."/>
            <person name="Sibirny A.A."/>
            <person name="Slot J.C."/>
            <person name="Stielow J.B."/>
            <person name="Sun H."/>
            <person name="Kurtzman C.P."/>
            <person name="Blackwell M."/>
            <person name="Grigoriev I.V."/>
            <person name="Jeffries T.W."/>
        </authorList>
    </citation>
    <scope>NUCLEOTIDE SEQUENCE [LARGE SCALE GENOMIC DNA]</scope>
    <source>
        <strain evidence="2 3">DSM 6958</strain>
    </source>
</reference>
<organism evidence="2 3">
    <name type="scientific">Nadsonia fulvescens var. elongata DSM 6958</name>
    <dbReference type="NCBI Taxonomy" id="857566"/>
    <lineage>
        <taxon>Eukaryota</taxon>
        <taxon>Fungi</taxon>
        <taxon>Dikarya</taxon>
        <taxon>Ascomycota</taxon>
        <taxon>Saccharomycotina</taxon>
        <taxon>Dipodascomycetes</taxon>
        <taxon>Dipodascales</taxon>
        <taxon>Dipodascales incertae sedis</taxon>
        <taxon>Nadsonia</taxon>
    </lineage>
</organism>
<evidence type="ECO:0000313" key="3">
    <source>
        <dbReference type="Proteomes" id="UP000095009"/>
    </source>
</evidence>